<dbReference type="InterPro" id="IPR004737">
    <property type="entry name" value="NO3_transporter_NarK/NarU-like"/>
</dbReference>
<sequence>MLVELFSKATQGRYRILHLTWFAFFLTFVIWFNFPPFATTIAQDFGLEPAQVGTIGLCNVALTVPARIIIGMLLDKYGPRLTYSALLVYALIPCTIFATAQSFNQLVLGRLLMGIVGAGFVIGIRMTAEWFPPKEVGTAEGIYGGWGNFGSAFSAFTMVLFGLALAFLPGAFQFPEQETFRVLLFPPFQTDILNWRAAILGTGIIGALYGIFYYFNVTDTPPGKVYQRPKSARGMEVTSVRDFWFLLIMNIPLTAILMVLAWRLTKVNFLTTGGMYIAWACLIALYAFQTYNCWTVNKDLLSGDKVYPPEERYRFKQVAMLELTYIVNFGSELAVVTMLPAFFEGTFGLDKATAGTIAASYAFMNLMSRPGGGLISDKMGSRKWTMVVLTAGMGLGYLMMSTVSGAWPLPLAVLLTMACSFFVQSSEGATFAMVPLVKRKVTGQIAGNVGAYGNVGAVAYLTMRLLFTDGSAAANGGEAVMSVVNAQFFQLLGIAGLIVAFLCVFFLEEPKGSFAEFHEGEDPGMHPHPSALPEEQSARLM</sequence>
<feature type="transmembrane region" description="Helical" evidence="8">
    <location>
        <begin position="487"/>
        <end position="507"/>
    </location>
</feature>
<evidence type="ECO:0000256" key="3">
    <source>
        <dbReference type="ARBA" id="ARBA00022448"/>
    </source>
</evidence>
<feature type="transmembrane region" description="Helical" evidence="8">
    <location>
        <begin position="318"/>
        <end position="343"/>
    </location>
</feature>
<comment type="subcellular location">
    <subcellularLocation>
        <location evidence="1 8">Cell membrane</location>
        <topology evidence="1 8">Multi-pass membrane protein</topology>
    </subcellularLocation>
</comment>
<dbReference type="GO" id="GO:0042128">
    <property type="term" value="P:nitrate assimilation"/>
    <property type="evidence" value="ECO:0007669"/>
    <property type="project" value="UniProtKB-UniRule"/>
</dbReference>
<dbReference type="EMBL" id="JTHE02000003">
    <property type="protein sequence ID" value="NEV68573.1"/>
    <property type="molecule type" value="Genomic_DNA"/>
</dbReference>
<feature type="transmembrane region" description="Helical" evidence="8">
    <location>
        <begin position="449"/>
        <end position="467"/>
    </location>
</feature>
<dbReference type="InterPro" id="IPR020846">
    <property type="entry name" value="MFS_dom"/>
</dbReference>
<evidence type="ECO:0000256" key="2">
    <source>
        <dbReference type="ARBA" id="ARBA00008432"/>
    </source>
</evidence>
<keyword evidence="4 8" id="KW-0812">Transmembrane</keyword>
<dbReference type="PANTHER" id="PTHR23515">
    <property type="entry name" value="HIGH-AFFINITY NITRATE TRANSPORTER 2.3"/>
    <property type="match status" value="1"/>
</dbReference>
<feature type="transmembrane region" description="Helical" evidence="8">
    <location>
        <begin position="349"/>
        <end position="367"/>
    </location>
</feature>
<protein>
    <recommendedName>
        <fullName evidence="8">Nitrate/nitrite transporter</fullName>
    </recommendedName>
</protein>
<name>A0A0C1URD0_9CYAN</name>
<dbReference type="NCBIfam" id="TIGR00886">
    <property type="entry name" value="2A0108"/>
    <property type="match status" value="1"/>
</dbReference>
<dbReference type="InterPro" id="IPR036259">
    <property type="entry name" value="MFS_trans_sf"/>
</dbReference>
<comment type="similarity">
    <text evidence="2 8">Belongs to the major facilitator superfamily. Nitrate/nitrite porter (TC 2.A.1.8) family.</text>
</comment>
<evidence type="ECO:0000256" key="1">
    <source>
        <dbReference type="ARBA" id="ARBA00004651"/>
    </source>
</evidence>
<feature type="transmembrane region" description="Helical" evidence="8">
    <location>
        <begin position="16"/>
        <end position="34"/>
    </location>
</feature>
<feature type="transmembrane region" description="Helical" evidence="8">
    <location>
        <begin position="387"/>
        <end position="407"/>
    </location>
</feature>
<feature type="transmembrane region" description="Helical" evidence="8">
    <location>
        <begin position="192"/>
        <end position="215"/>
    </location>
</feature>
<dbReference type="GO" id="GO:0015113">
    <property type="term" value="F:nitrite transmembrane transporter activity"/>
    <property type="evidence" value="ECO:0007669"/>
    <property type="project" value="InterPro"/>
</dbReference>
<evidence type="ECO:0000313" key="10">
    <source>
        <dbReference type="EMBL" id="NEV68573.1"/>
    </source>
</evidence>
<dbReference type="Pfam" id="PF07690">
    <property type="entry name" value="MFS_1"/>
    <property type="match status" value="2"/>
</dbReference>
<evidence type="ECO:0000256" key="6">
    <source>
        <dbReference type="ARBA" id="ARBA00023063"/>
    </source>
</evidence>
<reference evidence="10" key="3">
    <citation type="submission" date="2020-02" db="EMBL/GenBank/DDBJ databases">
        <authorList>
            <person name="Sarangi A.N."/>
            <person name="Ghosh S."/>
            <person name="Mukherjee M."/>
            <person name="Tripathy S."/>
        </authorList>
    </citation>
    <scope>NUCLEOTIDE SEQUENCE</scope>
    <source>
        <strain evidence="10">BDU141951</strain>
    </source>
</reference>
<feature type="transmembrane region" description="Helical" evidence="8">
    <location>
        <begin position="54"/>
        <end position="74"/>
    </location>
</feature>
<dbReference type="GO" id="GO:0005886">
    <property type="term" value="C:plasma membrane"/>
    <property type="evidence" value="ECO:0007669"/>
    <property type="project" value="UniProtKB-SubCell"/>
</dbReference>
<gene>
    <name evidence="10" type="ORF">QQ91_015785</name>
</gene>
<evidence type="ECO:0000256" key="4">
    <source>
        <dbReference type="ARBA" id="ARBA00022692"/>
    </source>
</evidence>
<proteinExistence type="inferred from homology"/>
<feature type="transmembrane region" description="Helical" evidence="8">
    <location>
        <begin position="149"/>
        <end position="172"/>
    </location>
</feature>
<feature type="transmembrane region" description="Helical" evidence="8">
    <location>
        <begin position="81"/>
        <end position="100"/>
    </location>
</feature>
<keyword evidence="8" id="KW-1003">Cell membrane</keyword>
<reference evidence="10" key="2">
    <citation type="journal article" date="2015" name="Genome Announc.">
        <title>Draft Genome Sequence of Filamentous Marine Cyanobacterium Lyngbya confervoides Strain BDU141951.</title>
        <authorList>
            <person name="Chandrababunaidu M.M."/>
            <person name="Sen D."/>
            <person name="Tripathy S."/>
        </authorList>
    </citation>
    <scope>NUCLEOTIDE SEQUENCE</scope>
    <source>
        <strain evidence="10">BDU141951</strain>
    </source>
</reference>
<comment type="caution">
    <text evidence="8">Lacks conserved residue(s) required for the propagation of feature annotation.</text>
</comment>
<feature type="transmembrane region" description="Helical" evidence="8">
    <location>
        <begin position="413"/>
        <end position="437"/>
    </location>
</feature>
<dbReference type="InterPro" id="IPR044772">
    <property type="entry name" value="NO3_transporter"/>
</dbReference>
<keyword evidence="7 8" id="KW-0472">Membrane</keyword>
<keyword evidence="5 8" id="KW-1133">Transmembrane helix</keyword>
<dbReference type="SUPFAM" id="SSF103473">
    <property type="entry name" value="MFS general substrate transporter"/>
    <property type="match status" value="1"/>
</dbReference>
<evidence type="ECO:0000259" key="9">
    <source>
        <dbReference type="PROSITE" id="PS50850"/>
    </source>
</evidence>
<evidence type="ECO:0000256" key="7">
    <source>
        <dbReference type="ARBA" id="ARBA00023136"/>
    </source>
</evidence>
<feature type="transmembrane region" description="Helical" evidence="8">
    <location>
        <begin position="106"/>
        <end position="128"/>
    </location>
</feature>
<dbReference type="InterPro" id="IPR011701">
    <property type="entry name" value="MFS"/>
</dbReference>
<dbReference type="GO" id="GO:0015112">
    <property type="term" value="F:nitrate transmembrane transporter activity"/>
    <property type="evidence" value="ECO:0007669"/>
    <property type="project" value="UniProtKB-UniRule"/>
</dbReference>
<keyword evidence="6 8" id="KW-0534">Nitrate assimilation</keyword>
<evidence type="ECO:0000256" key="5">
    <source>
        <dbReference type="ARBA" id="ARBA00022989"/>
    </source>
</evidence>
<feature type="transmembrane region" description="Helical" evidence="8">
    <location>
        <begin position="276"/>
        <end position="297"/>
    </location>
</feature>
<dbReference type="Gene3D" id="1.20.1250.20">
    <property type="entry name" value="MFS general substrate transporter like domains"/>
    <property type="match status" value="2"/>
</dbReference>
<accession>A0A0C1URD0</accession>
<organism evidence="10">
    <name type="scientific">Lyngbya confervoides BDU141951</name>
    <dbReference type="NCBI Taxonomy" id="1574623"/>
    <lineage>
        <taxon>Bacteria</taxon>
        <taxon>Bacillati</taxon>
        <taxon>Cyanobacteriota</taxon>
        <taxon>Cyanophyceae</taxon>
        <taxon>Oscillatoriophycideae</taxon>
        <taxon>Oscillatoriales</taxon>
        <taxon>Microcoleaceae</taxon>
        <taxon>Lyngbya</taxon>
    </lineage>
</organism>
<feature type="transmembrane region" description="Helical" evidence="8">
    <location>
        <begin position="243"/>
        <end position="264"/>
    </location>
</feature>
<evidence type="ECO:0000256" key="8">
    <source>
        <dbReference type="RuleBase" id="RU366033"/>
    </source>
</evidence>
<dbReference type="AlphaFoldDB" id="A0A0C1URD0"/>
<reference evidence="10" key="1">
    <citation type="submission" date="2014-11" db="EMBL/GenBank/DDBJ databases">
        <authorList>
            <person name="Malar M.C."/>
            <person name="Sen D."/>
            <person name="Tripathy S."/>
        </authorList>
    </citation>
    <scope>NUCLEOTIDE SEQUENCE</scope>
    <source>
        <strain evidence="10">BDU141951</strain>
    </source>
</reference>
<dbReference type="PROSITE" id="PS50850">
    <property type="entry name" value="MFS"/>
    <property type="match status" value="1"/>
</dbReference>
<keyword evidence="3 8" id="KW-0813">Transport</keyword>
<comment type="caution">
    <text evidence="10">The sequence shown here is derived from an EMBL/GenBank/DDBJ whole genome shotgun (WGS) entry which is preliminary data.</text>
</comment>
<feature type="domain" description="Major facilitator superfamily (MFS) profile" evidence="9">
    <location>
        <begin position="16"/>
        <end position="511"/>
    </location>
</feature>